<keyword evidence="1" id="KW-0413">Isomerase</keyword>
<dbReference type="PANTHER" id="PTHR13774:SF39">
    <property type="entry name" value="BIOSYNTHESIS PROTEIN, PUTATIVE-RELATED"/>
    <property type="match status" value="1"/>
</dbReference>
<dbReference type="AlphaFoldDB" id="A0A0A1TEM3"/>
<evidence type="ECO:0000313" key="3">
    <source>
        <dbReference type="EMBL" id="CEJ87849.1"/>
    </source>
</evidence>
<evidence type="ECO:0000256" key="1">
    <source>
        <dbReference type="ARBA" id="ARBA00023235"/>
    </source>
</evidence>
<feature type="active site" evidence="2">
    <location>
        <position position="50"/>
    </location>
</feature>
<dbReference type="Gene3D" id="3.10.310.10">
    <property type="entry name" value="Diaminopimelate Epimerase, Chain A, domain 1"/>
    <property type="match status" value="2"/>
</dbReference>
<dbReference type="STRING" id="1531966.A0A0A1TEM3"/>
<organism evidence="3 4">
    <name type="scientific">[Torrubiella] hemipterigena</name>
    <dbReference type="NCBI Taxonomy" id="1531966"/>
    <lineage>
        <taxon>Eukaryota</taxon>
        <taxon>Fungi</taxon>
        <taxon>Dikarya</taxon>
        <taxon>Ascomycota</taxon>
        <taxon>Pezizomycotina</taxon>
        <taxon>Sordariomycetes</taxon>
        <taxon>Hypocreomycetidae</taxon>
        <taxon>Hypocreales</taxon>
        <taxon>Clavicipitaceae</taxon>
        <taxon>Clavicipitaceae incertae sedis</taxon>
        <taxon>'Torrubiella' clade</taxon>
    </lineage>
</organism>
<dbReference type="SUPFAM" id="SSF54506">
    <property type="entry name" value="Diaminopimelate epimerase-like"/>
    <property type="match status" value="1"/>
</dbReference>
<protein>
    <submittedName>
        <fullName evidence="3">Uncharacterized protein</fullName>
    </submittedName>
</protein>
<accession>A0A0A1TEM3</accession>
<sequence length="300" mass="32001">MDKAQPHYISVFPYSLSKDGKGGNPATIFLNADDLTPEEMRQLATKAGHECGFVLSNAKTEHPDCHLVMKYWVPNHEMEMCGHATVGAVWVMDQLGLLPAVDRIRISTLSGIVDAQIVKNGSDTSVLVSQPTGTVENIPDDLAAQVLSCLGISSSELAPARTVQNGKTSRTKTLIPIKDQSVLDRLSPDPAAVQSICEKIGSTGLYPYAVLDQDAQLVEARQFPRSSGYDEDPATGIAAAALTYGLISSGVISAGTVQPVVVRQGWSMGQPSEIFVSLRHDEGAEGCWISGKVVWSASHA</sequence>
<keyword evidence="4" id="KW-1185">Reference proteome</keyword>
<reference evidence="3 4" key="1">
    <citation type="journal article" date="2015" name="Genome Announc.">
        <title>Draft Genome Sequence and Gene Annotation of the Entomopathogenic Fungus Verticillium hemipterigenum.</title>
        <authorList>
            <person name="Horn F."/>
            <person name="Habel A."/>
            <person name="Scharf D.H."/>
            <person name="Dworschak J."/>
            <person name="Brakhage A.A."/>
            <person name="Guthke R."/>
            <person name="Hertweck C."/>
            <person name="Linde J."/>
        </authorList>
    </citation>
    <scope>NUCLEOTIDE SEQUENCE [LARGE SCALE GENOMIC DNA]</scope>
</reference>
<dbReference type="PANTHER" id="PTHR13774">
    <property type="entry name" value="PHENAZINE BIOSYNTHESIS PROTEIN"/>
    <property type="match status" value="1"/>
</dbReference>
<dbReference type="GO" id="GO:0016853">
    <property type="term" value="F:isomerase activity"/>
    <property type="evidence" value="ECO:0007669"/>
    <property type="project" value="UniProtKB-KW"/>
</dbReference>
<dbReference type="EMBL" id="CDHN01000002">
    <property type="protein sequence ID" value="CEJ87849.1"/>
    <property type="molecule type" value="Genomic_DNA"/>
</dbReference>
<dbReference type="NCBIfam" id="TIGR00654">
    <property type="entry name" value="PhzF_family"/>
    <property type="match status" value="1"/>
</dbReference>
<evidence type="ECO:0000256" key="2">
    <source>
        <dbReference type="PIRSR" id="PIRSR016184-1"/>
    </source>
</evidence>
<proteinExistence type="predicted"/>
<dbReference type="PIRSF" id="PIRSF016184">
    <property type="entry name" value="PhzC_PhzF"/>
    <property type="match status" value="1"/>
</dbReference>
<dbReference type="Proteomes" id="UP000039046">
    <property type="component" value="Unassembled WGS sequence"/>
</dbReference>
<dbReference type="InterPro" id="IPR003719">
    <property type="entry name" value="Phenazine_PhzF-like"/>
</dbReference>
<dbReference type="OrthoDB" id="75169at2759"/>
<gene>
    <name evidence="3" type="ORF">VHEMI04532</name>
</gene>
<dbReference type="HOGENOM" id="CLU_048756_0_2_1"/>
<dbReference type="Pfam" id="PF02567">
    <property type="entry name" value="PhzC-PhzF"/>
    <property type="match status" value="1"/>
</dbReference>
<evidence type="ECO:0000313" key="4">
    <source>
        <dbReference type="Proteomes" id="UP000039046"/>
    </source>
</evidence>
<name>A0A0A1TEM3_9HYPO</name>
<dbReference type="GO" id="GO:0005737">
    <property type="term" value="C:cytoplasm"/>
    <property type="evidence" value="ECO:0007669"/>
    <property type="project" value="TreeGrafter"/>
</dbReference>